<evidence type="ECO:0000256" key="5">
    <source>
        <dbReference type="ARBA" id="ARBA00022692"/>
    </source>
</evidence>
<keyword evidence="8" id="KW-0833">Ubl conjugation pathway</keyword>
<dbReference type="GO" id="GO:0006511">
    <property type="term" value="P:ubiquitin-dependent protein catabolic process"/>
    <property type="evidence" value="ECO:0007669"/>
    <property type="project" value="TreeGrafter"/>
</dbReference>
<keyword evidence="10 13" id="KW-1133">Transmembrane helix</keyword>
<dbReference type="GO" id="GO:0016567">
    <property type="term" value="P:protein ubiquitination"/>
    <property type="evidence" value="ECO:0007669"/>
    <property type="project" value="TreeGrafter"/>
</dbReference>
<keyword evidence="11 13" id="KW-0472">Membrane</keyword>
<evidence type="ECO:0000313" key="16">
    <source>
        <dbReference type="Proteomes" id="UP000038010"/>
    </source>
</evidence>
<evidence type="ECO:0000256" key="8">
    <source>
        <dbReference type="ARBA" id="ARBA00022786"/>
    </source>
</evidence>
<comment type="caution">
    <text evidence="15">The sequence shown here is derived from an EMBL/GenBank/DDBJ whole genome shotgun (WGS) entry which is preliminary data.</text>
</comment>
<evidence type="ECO:0000256" key="1">
    <source>
        <dbReference type="ARBA" id="ARBA00000900"/>
    </source>
</evidence>
<keyword evidence="4" id="KW-0808">Transferase</keyword>
<dbReference type="Gene3D" id="3.30.40.10">
    <property type="entry name" value="Zinc/RING finger domain, C3HC4 (zinc finger)"/>
    <property type="match status" value="1"/>
</dbReference>
<proteinExistence type="predicted"/>
<evidence type="ECO:0000259" key="14">
    <source>
        <dbReference type="PROSITE" id="PS50089"/>
    </source>
</evidence>
<keyword evidence="16" id="KW-1185">Reference proteome</keyword>
<gene>
    <name evidence="15" type="ORF">AB675_1682</name>
</gene>
<evidence type="ECO:0000256" key="12">
    <source>
        <dbReference type="PROSITE-ProRule" id="PRU00175"/>
    </source>
</evidence>
<dbReference type="VEuPathDB" id="FungiDB:AB675_1682"/>
<dbReference type="SUPFAM" id="SSF57850">
    <property type="entry name" value="RING/U-box"/>
    <property type="match status" value="1"/>
</dbReference>
<keyword evidence="9" id="KW-0862">Zinc</keyword>
<evidence type="ECO:0000256" key="7">
    <source>
        <dbReference type="ARBA" id="ARBA00022771"/>
    </source>
</evidence>
<feature type="transmembrane region" description="Helical" evidence="13">
    <location>
        <begin position="78"/>
        <end position="97"/>
    </location>
</feature>
<evidence type="ECO:0000256" key="13">
    <source>
        <dbReference type="SAM" id="Phobius"/>
    </source>
</evidence>
<dbReference type="GO" id="GO:0008270">
    <property type="term" value="F:zinc ion binding"/>
    <property type="evidence" value="ECO:0007669"/>
    <property type="project" value="UniProtKB-KW"/>
</dbReference>
<protein>
    <recommendedName>
        <fullName evidence="3">RING-type E3 ubiquitin transferase</fullName>
        <ecNumber evidence="3">2.3.2.27</ecNumber>
    </recommendedName>
</protein>
<dbReference type="EC" id="2.3.2.27" evidence="3"/>
<dbReference type="PANTHER" id="PTHR45977:SF4">
    <property type="entry name" value="RING-TYPE DOMAIN-CONTAINING PROTEIN"/>
    <property type="match status" value="1"/>
</dbReference>
<dbReference type="GO" id="GO:0016020">
    <property type="term" value="C:membrane"/>
    <property type="evidence" value="ECO:0007669"/>
    <property type="project" value="UniProtKB-SubCell"/>
</dbReference>
<dbReference type="PROSITE" id="PS50089">
    <property type="entry name" value="ZF_RING_2"/>
    <property type="match status" value="1"/>
</dbReference>
<dbReference type="GeneID" id="28733469"/>
<dbReference type="STRING" id="1664694.A0A0N1HML0"/>
<dbReference type="GO" id="GO:0061630">
    <property type="term" value="F:ubiquitin protein ligase activity"/>
    <property type="evidence" value="ECO:0007669"/>
    <property type="project" value="UniProtKB-EC"/>
</dbReference>
<evidence type="ECO:0000256" key="10">
    <source>
        <dbReference type="ARBA" id="ARBA00022989"/>
    </source>
</evidence>
<feature type="domain" description="RING-type" evidence="14">
    <location>
        <begin position="252"/>
        <end position="295"/>
    </location>
</feature>
<accession>A0A0N1HML0</accession>
<dbReference type="Proteomes" id="UP000038010">
    <property type="component" value="Unassembled WGS sequence"/>
</dbReference>
<keyword evidence="5 13" id="KW-0812">Transmembrane</keyword>
<dbReference type="InterPro" id="IPR001841">
    <property type="entry name" value="Znf_RING"/>
</dbReference>
<evidence type="ECO:0000256" key="6">
    <source>
        <dbReference type="ARBA" id="ARBA00022723"/>
    </source>
</evidence>
<dbReference type="AlphaFoldDB" id="A0A0N1HML0"/>
<feature type="transmembrane region" description="Helical" evidence="13">
    <location>
        <begin position="142"/>
        <end position="163"/>
    </location>
</feature>
<dbReference type="EMBL" id="LFJN01000034">
    <property type="protein sequence ID" value="KPI36032.1"/>
    <property type="molecule type" value="Genomic_DNA"/>
</dbReference>
<comment type="subcellular location">
    <subcellularLocation>
        <location evidence="2">Membrane</location>
        <topology evidence="2">Multi-pass membrane protein</topology>
    </subcellularLocation>
</comment>
<organism evidence="15 16">
    <name type="scientific">Cyphellophora attinorum</name>
    <dbReference type="NCBI Taxonomy" id="1664694"/>
    <lineage>
        <taxon>Eukaryota</taxon>
        <taxon>Fungi</taxon>
        <taxon>Dikarya</taxon>
        <taxon>Ascomycota</taxon>
        <taxon>Pezizomycotina</taxon>
        <taxon>Eurotiomycetes</taxon>
        <taxon>Chaetothyriomycetidae</taxon>
        <taxon>Chaetothyriales</taxon>
        <taxon>Cyphellophoraceae</taxon>
        <taxon>Cyphellophora</taxon>
    </lineage>
</organism>
<sequence length="307" mass="34111">MRRGLIESLLEAAINITIANNLTAAGNVTVDADLTSFNDEVAKNMTAEDLYALLRITRPCFGRSGLSAAFCTTGETSWYFMSISMGTALTMAMFSLWELMLELCVRRLCVWLGRLGKVDIWLARIGAHLLPLGLLVGTNSLWAGLLLVPIMFLVICGGFLELAQLEMVAVLTEVIWQVCRTRPQVARKFWICKRDTEDLGVGDIVAESTITLSNIKTYEAGVYIAGLSGASRPDLATEDARPEIRDQDDRECPICTECYKKGQLLDILPCKLGHRYHATCIDQAFKNKLECPYCTQKFVTVGRLEPR</sequence>
<evidence type="ECO:0000256" key="4">
    <source>
        <dbReference type="ARBA" id="ARBA00022679"/>
    </source>
</evidence>
<dbReference type="Pfam" id="PF13639">
    <property type="entry name" value="zf-RING_2"/>
    <property type="match status" value="1"/>
</dbReference>
<dbReference type="InterPro" id="IPR013083">
    <property type="entry name" value="Znf_RING/FYVE/PHD"/>
</dbReference>
<evidence type="ECO:0000256" key="2">
    <source>
        <dbReference type="ARBA" id="ARBA00004141"/>
    </source>
</evidence>
<keyword evidence="6" id="KW-0479">Metal-binding</keyword>
<evidence type="ECO:0000256" key="3">
    <source>
        <dbReference type="ARBA" id="ARBA00012483"/>
    </source>
</evidence>
<dbReference type="RefSeq" id="XP_017995995.1">
    <property type="nucleotide sequence ID" value="XM_018141589.1"/>
</dbReference>
<feature type="transmembrane region" description="Helical" evidence="13">
    <location>
        <begin position="118"/>
        <end position="136"/>
    </location>
</feature>
<evidence type="ECO:0000256" key="11">
    <source>
        <dbReference type="ARBA" id="ARBA00023136"/>
    </source>
</evidence>
<reference evidence="15 16" key="1">
    <citation type="submission" date="2015-06" db="EMBL/GenBank/DDBJ databases">
        <title>Draft genome of the ant-associated black yeast Phialophora attae CBS 131958.</title>
        <authorList>
            <person name="Moreno L.F."/>
            <person name="Stielow B.J."/>
            <person name="de Hoog S."/>
            <person name="Vicente V.A."/>
            <person name="Weiss V.A."/>
            <person name="de Vries M."/>
            <person name="Cruz L.M."/>
            <person name="Souza E.M."/>
        </authorList>
    </citation>
    <scope>NUCLEOTIDE SEQUENCE [LARGE SCALE GENOMIC DNA]</scope>
    <source>
        <strain evidence="15 16">CBS 131958</strain>
    </source>
</reference>
<evidence type="ECO:0000256" key="9">
    <source>
        <dbReference type="ARBA" id="ARBA00022833"/>
    </source>
</evidence>
<name>A0A0N1HML0_9EURO</name>
<keyword evidence="7 12" id="KW-0863">Zinc-finger</keyword>
<dbReference type="OrthoDB" id="6105938at2759"/>
<comment type="catalytic activity">
    <reaction evidence="1">
        <text>S-ubiquitinyl-[E2 ubiquitin-conjugating enzyme]-L-cysteine + [acceptor protein]-L-lysine = [E2 ubiquitin-conjugating enzyme]-L-cysteine + N(6)-ubiquitinyl-[acceptor protein]-L-lysine.</text>
        <dbReference type="EC" id="2.3.2.27"/>
    </reaction>
</comment>
<evidence type="ECO:0000313" key="15">
    <source>
        <dbReference type="EMBL" id="KPI36032.1"/>
    </source>
</evidence>
<dbReference type="PANTHER" id="PTHR45977">
    <property type="entry name" value="TARGET OF ERK KINASE MPK-1"/>
    <property type="match status" value="1"/>
</dbReference>